<dbReference type="PANTHER" id="PTHR43194">
    <property type="entry name" value="HYDROLASE ALPHA/BETA FOLD FAMILY"/>
    <property type="match status" value="1"/>
</dbReference>
<proteinExistence type="predicted"/>
<evidence type="ECO:0000313" key="3">
    <source>
        <dbReference type="Proteomes" id="UP000244904"/>
    </source>
</evidence>
<sequence length="236" mass="26148">MLEPVVLIPGLLCDARQFYPQVVSLGLERCVTIAPLGQGERIEEIATDILAALPPRFALMGWDLGALVAMEILRRAPDKVSRIALSGAHPLTETPQVSAEREPIIIKAKANGLEAAMLQVMAGINTAEAAPRQDIIDLMMDMARSQGRDALIRQLRAKQRRRDQQATLRRCRLPAMVLCGAEATDSARKRHRFMADLFHHCEYREIPGAADLPMLEASGAFTAALRDWLRQPLVLR</sequence>
<feature type="domain" description="AB hydrolase-1" evidence="1">
    <location>
        <begin position="5"/>
        <end position="222"/>
    </location>
</feature>
<evidence type="ECO:0000259" key="1">
    <source>
        <dbReference type="Pfam" id="PF12697"/>
    </source>
</evidence>
<dbReference type="Pfam" id="PF12697">
    <property type="entry name" value="Abhydrolase_6"/>
    <property type="match status" value="1"/>
</dbReference>
<dbReference type="Gene3D" id="3.40.50.1820">
    <property type="entry name" value="alpha/beta hydrolase"/>
    <property type="match status" value="1"/>
</dbReference>
<organism evidence="2 3">
    <name type="scientific">Pseudoprimorskyibacter insulae</name>
    <dbReference type="NCBI Taxonomy" id="1695997"/>
    <lineage>
        <taxon>Bacteria</taxon>
        <taxon>Pseudomonadati</taxon>
        <taxon>Pseudomonadota</taxon>
        <taxon>Alphaproteobacteria</taxon>
        <taxon>Rhodobacterales</taxon>
        <taxon>Paracoccaceae</taxon>
        <taxon>Pseudoprimorskyibacter</taxon>
    </lineage>
</organism>
<dbReference type="EMBL" id="OMOJ01000001">
    <property type="protein sequence ID" value="SPF78402.1"/>
    <property type="molecule type" value="Genomic_DNA"/>
</dbReference>
<dbReference type="InterPro" id="IPR029058">
    <property type="entry name" value="AB_hydrolase_fold"/>
</dbReference>
<evidence type="ECO:0000313" key="2">
    <source>
        <dbReference type="EMBL" id="SPF78402.1"/>
    </source>
</evidence>
<keyword evidence="3" id="KW-1185">Reference proteome</keyword>
<name>A0A2R8AQR8_9RHOB</name>
<dbReference type="SUPFAM" id="SSF53474">
    <property type="entry name" value="alpha/beta-Hydrolases"/>
    <property type="match status" value="1"/>
</dbReference>
<dbReference type="AlphaFoldDB" id="A0A2R8AQR8"/>
<protein>
    <recommendedName>
        <fullName evidence="1">AB hydrolase-1 domain-containing protein</fullName>
    </recommendedName>
</protein>
<dbReference type="RefSeq" id="WP_108885046.1">
    <property type="nucleotide sequence ID" value="NZ_OMOJ01000001.1"/>
</dbReference>
<dbReference type="OrthoDB" id="5491135at2"/>
<accession>A0A2R8AQR8</accession>
<dbReference type="InterPro" id="IPR000073">
    <property type="entry name" value="AB_hydrolase_1"/>
</dbReference>
<dbReference type="Proteomes" id="UP000244904">
    <property type="component" value="Unassembled WGS sequence"/>
</dbReference>
<reference evidence="3" key="1">
    <citation type="submission" date="2018-03" db="EMBL/GenBank/DDBJ databases">
        <authorList>
            <person name="Rodrigo-Torres L."/>
            <person name="Arahal R. D."/>
            <person name="Lucena T."/>
        </authorList>
    </citation>
    <scope>NUCLEOTIDE SEQUENCE [LARGE SCALE GENOMIC DNA]</scope>
    <source>
        <strain evidence="3">CECT 8871</strain>
    </source>
</reference>
<dbReference type="InterPro" id="IPR050228">
    <property type="entry name" value="Carboxylesterase_BioH"/>
</dbReference>
<gene>
    <name evidence="2" type="ORF">PRI8871_01004</name>
</gene>
<dbReference type="PANTHER" id="PTHR43194:SF2">
    <property type="entry name" value="PEROXISOMAL MEMBRANE PROTEIN LPX1"/>
    <property type="match status" value="1"/>
</dbReference>